<dbReference type="Gene3D" id="1.10.3210.10">
    <property type="entry name" value="Hypothetical protein af1432"/>
    <property type="match status" value="1"/>
</dbReference>
<gene>
    <name evidence="2" type="ORF">A3A97_01500</name>
</gene>
<evidence type="ECO:0000313" key="2">
    <source>
        <dbReference type="EMBL" id="OHA50748.1"/>
    </source>
</evidence>
<dbReference type="SMART" id="SM00471">
    <property type="entry name" value="HDc"/>
    <property type="match status" value="1"/>
</dbReference>
<dbReference type="SUPFAM" id="SSF109604">
    <property type="entry name" value="HD-domain/PDEase-like"/>
    <property type="match status" value="1"/>
</dbReference>
<dbReference type="CDD" id="cd00077">
    <property type="entry name" value="HDc"/>
    <property type="match status" value="1"/>
</dbReference>
<sequence length="219" mass="25171">MSTFKDYKLFRLETDFNIRSIALGVTEEDSKSIQDLLKRLKEKNEITELHYEHCLRVAILAADIGKFIYMPQKPLFIAGALHDIGKCEVSPLSLGKISGWTPEDMYELRKHVNASWRMLRGKFDFTADVIVQHHRFQNNGYPKRLPSKLHKYSESTKLLILDCARVVALADVYDALHRVNDKFGETRALTAQEVKEKMFELNSDKGLLIAALYQEGILI</sequence>
<protein>
    <recommendedName>
        <fullName evidence="1">HD/PDEase domain-containing protein</fullName>
    </recommendedName>
</protein>
<proteinExistence type="predicted"/>
<dbReference type="EMBL" id="MHSW01000029">
    <property type="protein sequence ID" value="OHA50748.1"/>
    <property type="molecule type" value="Genomic_DNA"/>
</dbReference>
<comment type="caution">
    <text evidence="2">The sequence shown here is derived from an EMBL/GenBank/DDBJ whole genome shotgun (WGS) entry which is preliminary data.</text>
</comment>
<dbReference type="InterPro" id="IPR003607">
    <property type="entry name" value="HD/PDEase_dom"/>
</dbReference>
<dbReference type="PANTHER" id="PTHR43155:SF2">
    <property type="entry name" value="CYCLIC DI-GMP PHOSPHODIESTERASE PA4108"/>
    <property type="match status" value="1"/>
</dbReference>
<dbReference type="AlphaFoldDB" id="A0A1G2PR02"/>
<dbReference type="PANTHER" id="PTHR43155">
    <property type="entry name" value="CYCLIC DI-GMP PHOSPHODIESTERASE PA4108-RELATED"/>
    <property type="match status" value="1"/>
</dbReference>
<evidence type="ECO:0000313" key="3">
    <source>
        <dbReference type="Proteomes" id="UP000176951"/>
    </source>
</evidence>
<dbReference type="Proteomes" id="UP000176951">
    <property type="component" value="Unassembled WGS sequence"/>
</dbReference>
<dbReference type="InterPro" id="IPR006674">
    <property type="entry name" value="HD_domain"/>
</dbReference>
<name>A0A1G2PR02_9BACT</name>
<reference evidence="2 3" key="1">
    <citation type="journal article" date="2016" name="Nat. Commun.">
        <title>Thousands of microbial genomes shed light on interconnected biogeochemical processes in an aquifer system.</title>
        <authorList>
            <person name="Anantharaman K."/>
            <person name="Brown C.T."/>
            <person name="Hug L.A."/>
            <person name="Sharon I."/>
            <person name="Castelle C.J."/>
            <person name="Probst A.J."/>
            <person name="Thomas B.C."/>
            <person name="Singh A."/>
            <person name="Wilkins M.J."/>
            <person name="Karaoz U."/>
            <person name="Brodie E.L."/>
            <person name="Williams K.H."/>
            <person name="Hubbard S.S."/>
            <person name="Banfield J.F."/>
        </authorList>
    </citation>
    <scope>NUCLEOTIDE SEQUENCE [LARGE SCALE GENOMIC DNA]</scope>
</reference>
<accession>A0A1G2PR02</accession>
<organism evidence="2 3">
    <name type="scientific">Candidatus Terrybacteria bacterium RIFCSPLOWO2_01_FULL_40_23</name>
    <dbReference type="NCBI Taxonomy" id="1802366"/>
    <lineage>
        <taxon>Bacteria</taxon>
        <taxon>Candidatus Terryibacteriota</taxon>
    </lineage>
</organism>
<feature type="domain" description="HD/PDEase" evidence="1">
    <location>
        <begin position="46"/>
        <end position="185"/>
    </location>
</feature>
<dbReference type="Pfam" id="PF01966">
    <property type="entry name" value="HD"/>
    <property type="match status" value="1"/>
</dbReference>
<evidence type="ECO:0000259" key="1">
    <source>
        <dbReference type="SMART" id="SM00471"/>
    </source>
</evidence>